<protein>
    <recommendedName>
        <fullName evidence="5">MYND-type domain-containing protein</fullName>
    </recommendedName>
</protein>
<keyword evidence="2 4" id="KW-0863">Zinc-finger</keyword>
<evidence type="ECO:0000256" key="3">
    <source>
        <dbReference type="ARBA" id="ARBA00022833"/>
    </source>
</evidence>
<feature type="non-terminal residue" evidence="6">
    <location>
        <position position="1"/>
    </location>
</feature>
<dbReference type="Proteomes" id="UP000663828">
    <property type="component" value="Unassembled WGS sequence"/>
</dbReference>
<dbReference type="EMBL" id="CAJNOR010003987">
    <property type="protein sequence ID" value="CAF1465477.1"/>
    <property type="molecule type" value="Genomic_DNA"/>
</dbReference>
<comment type="caution">
    <text evidence="6">The sequence shown here is derived from an EMBL/GenBank/DDBJ whole genome shotgun (WGS) entry which is preliminary data.</text>
</comment>
<evidence type="ECO:0000256" key="2">
    <source>
        <dbReference type="ARBA" id="ARBA00022771"/>
    </source>
</evidence>
<name>A0A815QN08_ADIRI</name>
<evidence type="ECO:0000256" key="4">
    <source>
        <dbReference type="PROSITE-ProRule" id="PRU00134"/>
    </source>
</evidence>
<sequence>AQIRLVNYCCTLLYKSVLEDEDKHQRSRGMKANHIIYAEQHGLVHSLSSAVLTFLNVVRCRKEIGRFYRENEHFRELINVMKQKYAQRSEFVRRDPSISCALEQVLSVMFDRYERKKRRYHPAQQSPLKENPRNQLADRKCSNSLCHMVENDQVQFEDCPHCRTMSYCSQYCREVHWTLNHNLSCLPVNSNGKNEQSTVLCVIDRFPEMSSVDYPDNNQTASIGCKTAFETLPVPLPPPPTSTEEVRQEITTNELCYPSSSSSSSAATTGVKKKSFQTFLSLLRINKKRK</sequence>
<evidence type="ECO:0000256" key="1">
    <source>
        <dbReference type="ARBA" id="ARBA00022723"/>
    </source>
</evidence>
<dbReference type="SUPFAM" id="SSF144232">
    <property type="entry name" value="HIT/MYND zinc finger-like"/>
    <property type="match status" value="1"/>
</dbReference>
<proteinExistence type="predicted"/>
<accession>A0A815QN08</accession>
<reference evidence="6" key="1">
    <citation type="submission" date="2021-02" db="EMBL/GenBank/DDBJ databases">
        <authorList>
            <person name="Nowell W R."/>
        </authorList>
    </citation>
    <scope>NUCLEOTIDE SEQUENCE</scope>
</reference>
<dbReference type="AlphaFoldDB" id="A0A815QN08"/>
<evidence type="ECO:0000259" key="5">
    <source>
        <dbReference type="PROSITE" id="PS50865"/>
    </source>
</evidence>
<keyword evidence="1" id="KW-0479">Metal-binding</keyword>
<organism evidence="6 7">
    <name type="scientific">Adineta ricciae</name>
    <name type="common">Rotifer</name>
    <dbReference type="NCBI Taxonomy" id="249248"/>
    <lineage>
        <taxon>Eukaryota</taxon>
        <taxon>Metazoa</taxon>
        <taxon>Spiralia</taxon>
        <taxon>Gnathifera</taxon>
        <taxon>Rotifera</taxon>
        <taxon>Eurotatoria</taxon>
        <taxon>Bdelloidea</taxon>
        <taxon>Adinetida</taxon>
        <taxon>Adinetidae</taxon>
        <taxon>Adineta</taxon>
    </lineage>
</organism>
<dbReference type="InterPro" id="IPR002893">
    <property type="entry name" value="Znf_MYND"/>
</dbReference>
<dbReference type="PROSITE" id="PS50865">
    <property type="entry name" value="ZF_MYND_2"/>
    <property type="match status" value="1"/>
</dbReference>
<keyword evidence="3" id="KW-0862">Zinc</keyword>
<evidence type="ECO:0000313" key="7">
    <source>
        <dbReference type="Proteomes" id="UP000663828"/>
    </source>
</evidence>
<evidence type="ECO:0000313" key="6">
    <source>
        <dbReference type="EMBL" id="CAF1465477.1"/>
    </source>
</evidence>
<gene>
    <name evidence="6" type="ORF">XAT740_LOCUS37677</name>
</gene>
<feature type="domain" description="MYND-type" evidence="5">
    <location>
        <begin position="146"/>
        <end position="185"/>
    </location>
</feature>
<keyword evidence="7" id="KW-1185">Reference proteome</keyword>
<dbReference type="GO" id="GO:0008270">
    <property type="term" value="F:zinc ion binding"/>
    <property type="evidence" value="ECO:0007669"/>
    <property type="project" value="UniProtKB-KW"/>
</dbReference>
<dbReference type="Gene3D" id="6.10.140.2220">
    <property type="match status" value="1"/>
</dbReference>